<evidence type="ECO:0000313" key="3">
    <source>
        <dbReference type="Proteomes" id="UP000199504"/>
    </source>
</evidence>
<feature type="transmembrane region" description="Helical" evidence="1">
    <location>
        <begin position="115"/>
        <end position="138"/>
    </location>
</feature>
<feature type="transmembrane region" description="Helical" evidence="1">
    <location>
        <begin position="37"/>
        <end position="55"/>
    </location>
</feature>
<keyword evidence="3" id="KW-1185">Reference proteome</keyword>
<reference evidence="3" key="1">
    <citation type="submission" date="2016-06" db="EMBL/GenBank/DDBJ databases">
        <authorList>
            <person name="Varghese N."/>
            <person name="Submissions Spin"/>
        </authorList>
    </citation>
    <scope>NUCLEOTIDE SEQUENCE [LARGE SCALE GENOMIC DNA]</scope>
    <source>
        <strain evidence="3">DSM 44830</strain>
    </source>
</reference>
<gene>
    <name evidence="2" type="ORF">GA0070564_101531</name>
</gene>
<name>A0A1C4UJS1_9ACTN</name>
<sequence>MAIRLLRFLTAVGIFMLAFGVGQLVDGNVLPGVGLTVAGVLLGIVPMVLLVRALHGSGSGRPFASPAMAVPALRRGARVLAGTLFAWSLLPFLAAGALVLVFYRIPSRDGGSTGQIVTMVVLGCALAMVPATLGFGFLRCGSLLLRGDTEGAEGALRLNWILLAIGGITAIAAFSDDRPGYGTVALVAAVVAGAALVVNVLLGFFLLRVVGAEQANRPSTVHEVA</sequence>
<evidence type="ECO:0000313" key="2">
    <source>
        <dbReference type="EMBL" id="SCE71933.1"/>
    </source>
</evidence>
<dbReference type="EMBL" id="FMCX01000001">
    <property type="protein sequence ID" value="SCE71933.1"/>
    <property type="molecule type" value="Genomic_DNA"/>
</dbReference>
<keyword evidence="1" id="KW-1133">Transmembrane helix</keyword>
<feature type="transmembrane region" description="Helical" evidence="1">
    <location>
        <begin position="181"/>
        <end position="207"/>
    </location>
</feature>
<dbReference type="AlphaFoldDB" id="A0A1C4UJS1"/>
<evidence type="ECO:0000256" key="1">
    <source>
        <dbReference type="SAM" id="Phobius"/>
    </source>
</evidence>
<feature type="transmembrane region" description="Helical" evidence="1">
    <location>
        <begin position="76"/>
        <end position="103"/>
    </location>
</feature>
<keyword evidence="1" id="KW-0472">Membrane</keyword>
<keyword evidence="1" id="KW-0812">Transmembrane</keyword>
<dbReference type="RefSeq" id="WP_091601909.1">
    <property type="nucleotide sequence ID" value="NZ_FMCX01000001.1"/>
</dbReference>
<feature type="transmembrane region" description="Helical" evidence="1">
    <location>
        <begin position="158"/>
        <end position="175"/>
    </location>
</feature>
<proteinExistence type="predicted"/>
<organism evidence="2 3">
    <name type="scientific">Micromonospora mirobrigensis</name>
    <dbReference type="NCBI Taxonomy" id="262898"/>
    <lineage>
        <taxon>Bacteria</taxon>
        <taxon>Bacillati</taxon>
        <taxon>Actinomycetota</taxon>
        <taxon>Actinomycetes</taxon>
        <taxon>Micromonosporales</taxon>
        <taxon>Micromonosporaceae</taxon>
        <taxon>Micromonospora</taxon>
    </lineage>
</organism>
<protein>
    <submittedName>
        <fullName evidence="2">Uncharacterized protein</fullName>
    </submittedName>
</protein>
<dbReference type="Proteomes" id="UP000199504">
    <property type="component" value="Unassembled WGS sequence"/>
</dbReference>
<accession>A0A1C4UJS1</accession>